<comment type="caution">
    <text evidence="1">The sequence shown here is derived from an EMBL/GenBank/DDBJ whole genome shotgun (WGS) entry which is preliminary data.</text>
</comment>
<dbReference type="EMBL" id="JXTB01000612">
    <property type="protein sequence ID" value="PON35435.1"/>
    <property type="molecule type" value="Genomic_DNA"/>
</dbReference>
<name>A0A2P5AFW8_PARAD</name>
<evidence type="ECO:0000313" key="2">
    <source>
        <dbReference type="Proteomes" id="UP000237105"/>
    </source>
</evidence>
<accession>A0A2P5AFW8</accession>
<dbReference type="Proteomes" id="UP000237105">
    <property type="component" value="Unassembled WGS sequence"/>
</dbReference>
<keyword evidence="2" id="KW-1185">Reference proteome</keyword>
<dbReference type="AlphaFoldDB" id="A0A2P5AFW8"/>
<feature type="non-terminal residue" evidence="1">
    <location>
        <position position="1"/>
    </location>
</feature>
<evidence type="ECO:0000313" key="1">
    <source>
        <dbReference type="EMBL" id="PON35435.1"/>
    </source>
</evidence>
<gene>
    <name evidence="1" type="ORF">PanWU01x14_336290</name>
</gene>
<proteinExistence type="predicted"/>
<protein>
    <submittedName>
        <fullName evidence="1">Uncharacterized protein</fullName>
    </submittedName>
</protein>
<sequence>LLVERSRSSHRPPLCPTIDQRRLHALPGSHAAYPWSVAIAASPKNVVRGREEILIADAVSYRFRSHSWARWIRLVDRNLNV</sequence>
<organism evidence="1 2">
    <name type="scientific">Parasponia andersonii</name>
    <name type="common">Sponia andersonii</name>
    <dbReference type="NCBI Taxonomy" id="3476"/>
    <lineage>
        <taxon>Eukaryota</taxon>
        <taxon>Viridiplantae</taxon>
        <taxon>Streptophyta</taxon>
        <taxon>Embryophyta</taxon>
        <taxon>Tracheophyta</taxon>
        <taxon>Spermatophyta</taxon>
        <taxon>Magnoliopsida</taxon>
        <taxon>eudicotyledons</taxon>
        <taxon>Gunneridae</taxon>
        <taxon>Pentapetalae</taxon>
        <taxon>rosids</taxon>
        <taxon>fabids</taxon>
        <taxon>Rosales</taxon>
        <taxon>Cannabaceae</taxon>
        <taxon>Parasponia</taxon>
    </lineage>
</organism>
<reference evidence="2" key="1">
    <citation type="submission" date="2016-06" db="EMBL/GenBank/DDBJ databases">
        <title>Parallel loss of symbiosis genes in relatives of nitrogen-fixing non-legume Parasponia.</title>
        <authorList>
            <person name="Van Velzen R."/>
            <person name="Holmer R."/>
            <person name="Bu F."/>
            <person name="Rutten L."/>
            <person name="Van Zeijl A."/>
            <person name="Liu W."/>
            <person name="Santuari L."/>
            <person name="Cao Q."/>
            <person name="Sharma T."/>
            <person name="Shen D."/>
            <person name="Roswanjaya Y."/>
            <person name="Wardhani T."/>
            <person name="Kalhor M.S."/>
            <person name="Jansen J."/>
            <person name="Van den Hoogen J."/>
            <person name="Gungor B."/>
            <person name="Hartog M."/>
            <person name="Hontelez J."/>
            <person name="Verver J."/>
            <person name="Yang W.-C."/>
            <person name="Schijlen E."/>
            <person name="Repin R."/>
            <person name="Schilthuizen M."/>
            <person name="Schranz E."/>
            <person name="Heidstra R."/>
            <person name="Miyata K."/>
            <person name="Fedorova E."/>
            <person name="Kohlen W."/>
            <person name="Bisseling T."/>
            <person name="Smit S."/>
            <person name="Geurts R."/>
        </authorList>
    </citation>
    <scope>NUCLEOTIDE SEQUENCE [LARGE SCALE GENOMIC DNA]</scope>
    <source>
        <strain evidence="2">cv. WU1-14</strain>
    </source>
</reference>